<sequence>MMGATGPPAAMVVGGQPLKGIKVIPVPPRGARPLLARLIGPAGLRAVQPSSSLIVQVQQASEGNPRPDCPSS</sequence>
<evidence type="ECO:0000313" key="1">
    <source>
        <dbReference type="EMBL" id="KAH7985559.1"/>
    </source>
</evidence>
<name>A0A9D4TCX9_RHISA</name>
<evidence type="ECO:0000313" key="2">
    <source>
        <dbReference type="Proteomes" id="UP000821837"/>
    </source>
</evidence>
<accession>A0A9D4TCX9</accession>
<organism evidence="1 2">
    <name type="scientific">Rhipicephalus sanguineus</name>
    <name type="common">Brown dog tick</name>
    <name type="synonym">Ixodes sanguineus</name>
    <dbReference type="NCBI Taxonomy" id="34632"/>
    <lineage>
        <taxon>Eukaryota</taxon>
        <taxon>Metazoa</taxon>
        <taxon>Ecdysozoa</taxon>
        <taxon>Arthropoda</taxon>
        <taxon>Chelicerata</taxon>
        <taxon>Arachnida</taxon>
        <taxon>Acari</taxon>
        <taxon>Parasitiformes</taxon>
        <taxon>Ixodida</taxon>
        <taxon>Ixodoidea</taxon>
        <taxon>Ixodidae</taxon>
        <taxon>Rhipicephalinae</taxon>
        <taxon>Rhipicephalus</taxon>
        <taxon>Rhipicephalus</taxon>
    </lineage>
</organism>
<gene>
    <name evidence="1" type="ORF">HPB52_025567</name>
</gene>
<protein>
    <submittedName>
        <fullName evidence="1">Uncharacterized protein</fullName>
    </submittedName>
</protein>
<dbReference type="EMBL" id="JABSTV010000849">
    <property type="protein sequence ID" value="KAH7985559.1"/>
    <property type="molecule type" value="Genomic_DNA"/>
</dbReference>
<keyword evidence="2" id="KW-1185">Reference proteome</keyword>
<reference evidence="1" key="1">
    <citation type="journal article" date="2020" name="Cell">
        <title>Large-Scale Comparative Analyses of Tick Genomes Elucidate Their Genetic Diversity and Vector Capacities.</title>
        <authorList>
            <consortium name="Tick Genome and Microbiome Consortium (TIGMIC)"/>
            <person name="Jia N."/>
            <person name="Wang J."/>
            <person name="Shi W."/>
            <person name="Du L."/>
            <person name="Sun Y."/>
            <person name="Zhan W."/>
            <person name="Jiang J.F."/>
            <person name="Wang Q."/>
            <person name="Zhang B."/>
            <person name="Ji P."/>
            <person name="Bell-Sakyi L."/>
            <person name="Cui X.M."/>
            <person name="Yuan T.T."/>
            <person name="Jiang B.G."/>
            <person name="Yang W.F."/>
            <person name="Lam T.T."/>
            <person name="Chang Q.C."/>
            <person name="Ding S.J."/>
            <person name="Wang X.J."/>
            <person name="Zhu J.G."/>
            <person name="Ruan X.D."/>
            <person name="Zhao L."/>
            <person name="Wei J.T."/>
            <person name="Ye R.Z."/>
            <person name="Que T.C."/>
            <person name="Du C.H."/>
            <person name="Zhou Y.H."/>
            <person name="Cheng J.X."/>
            <person name="Dai P.F."/>
            <person name="Guo W.B."/>
            <person name="Han X.H."/>
            <person name="Huang E.J."/>
            <person name="Li L.F."/>
            <person name="Wei W."/>
            <person name="Gao Y.C."/>
            <person name="Liu J.Z."/>
            <person name="Shao H.Z."/>
            <person name="Wang X."/>
            <person name="Wang C.C."/>
            <person name="Yang T.C."/>
            <person name="Huo Q.B."/>
            <person name="Li W."/>
            <person name="Chen H.Y."/>
            <person name="Chen S.E."/>
            <person name="Zhou L.G."/>
            <person name="Ni X.B."/>
            <person name="Tian J.H."/>
            <person name="Sheng Y."/>
            <person name="Liu T."/>
            <person name="Pan Y.S."/>
            <person name="Xia L.Y."/>
            <person name="Li J."/>
            <person name="Zhao F."/>
            <person name="Cao W.C."/>
        </authorList>
    </citation>
    <scope>NUCLEOTIDE SEQUENCE</scope>
    <source>
        <strain evidence="1">Rsan-2018</strain>
    </source>
</reference>
<proteinExistence type="predicted"/>
<dbReference type="Proteomes" id="UP000821837">
    <property type="component" value="Unassembled WGS sequence"/>
</dbReference>
<reference evidence="1" key="2">
    <citation type="submission" date="2021-09" db="EMBL/GenBank/DDBJ databases">
        <authorList>
            <person name="Jia N."/>
            <person name="Wang J."/>
            <person name="Shi W."/>
            <person name="Du L."/>
            <person name="Sun Y."/>
            <person name="Zhan W."/>
            <person name="Jiang J."/>
            <person name="Wang Q."/>
            <person name="Zhang B."/>
            <person name="Ji P."/>
            <person name="Sakyi L.B."/>
            <person name="Cui X."/>
            <person name="Yuan T."/>
            <person name="Jiang B."/>
            <person name="Yang W."/>
            <person name="Lam T.T.-Y."/>
            <person name="Chang Q."/>
            <person name="Ding S."/>
            <person name="Wang X."/>
            <person name="Zhu J."/>
            <person name="Ruan X."/>
            <person name="Zhao L."/>
            <person name="Wei J."/>
            <person name="Que T."/>
            <person name="Du C."/>
            <person name="Cheng J."/>
            <person name="Dai P."/>
            <person name="Han X."/>
            <person name="Huang E."/>
            <person name="Gao Y."/>
            <person name="Liu J."/>
            <person name="Shao H."/>
            <person name="Ye R."/>
            <person name="Li L."/>
            <person name="Wei W."/>
            <person name="Wang X."/>
            <person name="Wang C."/>
            <person name="Huo Q."/>
            <person name="Li W."/>
            <person name="Guo W."/>
            <person name="Chen H."/>
            <person name="Chen S."/>
            <person name="Zhou L."/>
            <person name="Zhou L."/>
            <person name="Ni X."/>
            <person name="Tian J."/>
            <person name="Zhou Y."/>
            <person name="Sheng Y."/>
            <person name="Liu T."/>
            <person name="Pan Y."/>
            <person name="Xia L."/>
            <person name="Li J."/>
            <person name="Zhao F."/>
            <person name="Cao W."/>
        </authorList>
    </citation>
    <scope>NUCLEOTIDE SEQUENCE</scope>
    <source>
        <strain evidence="1">Rsan-2018</strain>
        <tissue evidence="1">Larvae</tissue>
    </source>
</reference>
<dbReference type="AlphaFoldDB" id="A0A9D4TCX9"/>
<comment type="caution">
    <text evidence="1">The sequence shown here is derived from an EMBL/GenBank/DDBJ whole genome shotgun (WGS) entry which is preliminary data.</text>
</comment>